<feature type="coiled-coil region" evidence="1">
    <location>
        <begin position="191"/>
        <end position="218"/>
    </location>
</feature>
<dbReference type="AlphaFoldDB" id="A0AAF0WFG7"/>
<protein>
    <recommendedName>
        <fullName evidence="4">Dilute domain-containing protein</fullName>
    </recommendedName>
</protein>
<dbReference type="PANTHER" id="PTHR31344:SF13">
    <property type="entry name" value="EEIG1_EHBP1 PROTEIN AMINO-TERMINAL DOMAIN PROTEIN"/>
    <property type="match status" value="1"/>
</dbReference>
<dbReference type="InterPro" id="IPR021827">
    <property type="entry name" value="Nup186/Nup192/Nup205"/>
</dbReference>
<gene>
    <name evidence="2" type="ORF">DCAR_0207919</name>
</gene>
<sequence length="709" mass="78029">MNSLEQENTSDSLYENVASSVDGTKASTLPLAEEIFDKFGVRVVAGNAYTDSPSNQKSGQVEATIVTNLDIDMTEGKLEIEQQEISHDEQRSDEKIQGLGNKVASKVYQNAARKQGTLRSTTLASNGKVVGGQGTPFTDSKLKHVNSVQLPLEPAKAKMYNENEKKINKVGGVNDAQSNLTNTATFGRKELVNGSDQKNEWKSKAEILEEELREAAALEVSLYSVVAEHGGSINKVHAPARRLSRFYLHACRARFSDKRASAARAAVSGLVLVAKACGNDVPRLTFWLSNSIMLRAIVRKTAGELRLSSEPCIKSCIGKNESNGKVKTTEEFGDWEDPVTFTTALERVEAWIFSRIVESVWWQTLTPHMQPAAAKSSRTISSGSRKTTGSKHILRDQEQGNNSIELWKRAFKDACERLCPIRAGGHECGCLPVLARLVMEQLVSRLDVAMFNAILRESAEEMPTDPVSDPIADSKVLPVPSGRSSFGAGAQLKNAIGNWSRWLTDLFGIEDNDSHEDTDRLGDYEEVETDTSFKPFRLLNALSDLMMLPFEMLADAPTRREVCPTFSAPLIRRVFINFVPDEFCPEPIPDSVIDSLDSEDAAATVEESLTVFPCNANPTVYHPPAAAAFSSIVGEMGSHELRRSGSSVRRKAYASDDELDELESPLTSILSDNLLVSQPSTRPNIKLNEKGGRNVARYQLLREVWRDGE</sequence>
<evidence type="ECO:0008006" key="4">
    <source>
        <dbReference type="Google" id="ProtNLM"/>
    </source>
</evidence>
<name>A0AAF0WFG7_DAUCS</name>
<keyword evidence="1" id="KW-0175">Coiled coil</keyword>
<dbReference type="PANTHER" id="PTHR31344">
    <property type="entry name" value="NUCLEAR PORE COMPLEX PROTEIN NUP205"/>
    <property type="match status" value="1"/>
</dbReference>
<proteinExistence type="predicted"/>
<keyword evidence="3" id="KW-1185">Reference proteome</keyword>
<reference evidence="2" key="1">
    <citation type="journal article" date="2016" name="Nat. Genet.">
        <title>A high-quality carrot genome assembly provides new insights into carotenoid accumulation and asterid genome evolution.</title>
        <authorList>
            <person name="Iorizzo M."/>
            <person name="Ellison S."/>
            <person name="Senalik D."/>
            <person name="Zeng P."/>
            <person name="Satapoomin P."/>
            <person name="Huang J."/>
            <person name="Bowman M."/>
            <person name="Iovene M."/>
            <person name="Sanseverino W."/>
            <person name="Cavagnaro P."/>
            <person name="Yildiz M."/>
            <person name="Macko-Podgorni A."/>
            <person name="Moranska E."/>
            <person name="Grzebelus E."/>
            <person name="Grzebelus D."/>
            <person name="Ashrafi H."/>
            <person name="Zheng Z."/>
            <person name="Cheng S."/>
            <person name="Spooner D."/>
            <person name="Van Deynze A."/>
            <person name="Simon P."/>
        </authorList>
    </citation>
    <scope>NUCLEOTIDE SEQUENCE</scope>
    <source>
        <tissue evidence="2">Leaf</tissue>
    </source>
</reference>
<evidence type="ECO:0000256" key="1">
    <source>
        <dbReference type="SAM" id="Coils"/>
    </source>
</evidence>
<evidence type="ECO:0000313" key="3">
    <source>
        <dbReference type="Proteomes" id="UP000077755"/>
    </source>
</evidence>
<organism evidence="2 3">
    <name type="scientific">Daucus carota subsp. sativus</name>
    <name type="common">Carrot</name>
    <dbReference type="NCBI Taxonomy" id="79200"/>
    <lineage>
        <taxon>Eukaryota</taxon>
        <taxon>Viridiplantae</taxon>
        <taxon>Streptophyta</taxon>
        <taxon>Embryophyta</taxon>
        <taxon>Tracheophyta</taxon>
        <taxon>Spermatophyta</taxon>
        <taxon>Magnoliopsida</taxon>
        <taxon>eudicotyledons</taxon>
        <taxon>Gunneridae</taxon>
        <taxon>Pentapetalae</taxon>
        <taxon>asterids</taxon>
        <taxon>campanulids</taxon>
        <taxon>Apiales</taxon>
        <taxon>Apiaceae</taxon>
        <taxon>Apioideae</taxon>
        <taxon>Scandiceae</taxon>
        <taxon>Daucinae</taxon>
        <taxon>Daucus</taxon>
        <taxon>Daucus sect. Daucus</taxon>
    </lineage>
</organism>
<reference evidence="2" key="2">
    <citation type="submission" date="2022-03" db="EMBL/GenBank/DDBJ databases">
        <title>Draft title - Genomic analysis of global carrot germplasm unveils the trajectory of domestication and the origin of high carotenoid orange carrot.</title>
        <authorList>
            <person name="Iorizzo M."/>
            <person name="Ellison S."/>
            <person name="Senalik D."/>
            <person name="Macko-Podgorni A."/>
            <person name="Grzebelus D."/>
            <person name="Bostan H."/>
            <person name="Rolling W."/>
            <person name="Curaba J."/>
            <person name="Simon P."/>
        </authorList>
    </citation>
    <scope>NUCLEOTIDE SEQUENCE</scope>
    <source>
        <tissue evidence="2">Leaf</tissue>
    </source>
</reference>
<dbReference type="Proteomes" id="UP000077755">
    <property type="component" value="Chromosome 2"/>
</dbReference>
<dbReference type="EMBL" id="CP093344">
    <property type="protein sequence ID" value="WOG88684.1"/>
    <property type="molecule type" value="Genomic_DNA"/>
</dbReference>
<dbReference type="GO" id="GO:0005643">
    <property type="term" value="C:nuclear pore"/>
    <property type="evidence" value="ECO:0007669"/>
    <property type="project" value="InterPro"/>
</dbReference>
<evidence type="ECO:0000313" key="2">
    <source>
        <dbReference type="EMBL" id="WOG88684.1"/>
    </source>
</evidence>
<accession>A0AAF0WFG7</accession>